<dbReference type="Gene3D" id="3.40.50.720">
    <property type="entry name" value="NAD(P)-binding Rossmann-like Domain"/>
    <property type="match status" value="1"/>
</dbReference>
<dbReference type="Pfam" id="PF02625">
    <property type="entry name" value="XdhC_CoxI"/>
    <property type="match status" value="1"/>
</dbReference>
<dbReference type="RefSeq" id="WP_002584300.1">
    <property type="nucleotide sequence ID" value="NZ_KB850978.1"/>
</dbReference>
<sequence>MKTLFTELRQLLEQGEEAVLVTIIASSGSTPRGTGSRMLVRKDGSIEGTVGGGAVEYQAMQTALKAMEDKASFAKGFTLTRNQVADIGMVCGGNVVVYFQYIRPGDQALSGLCGQVLDALTKDEDSWLILDITDETCWQMGLYSRSLGLAGIKGLGQLPEEELFRSNALQKEVDGRKFYIEPLVQAGTVYIFGGGHVARDLVPVLAHVGFRCVVMDDREAFANPRVFPQAERTVVGDMEHISDYVDIRPRDYVCVMTRGHQFDYYVQKQAMALHPYYIGIMGSRNKIRVVTDKLLADGFSLEEIQRCHMPIGTDIGAETPAEIAISITGELIAQRAARMGKKR</sequence>
<dbReference type="GeneID" id="57964274"/>
<dbReference type="InterPro" id="IPR052698">
    <property type="entry name" value="MoCofactor_Util/Proc"/>
</dbReference>
<dbReference type="EMBL" id="AGYR01000036">
    <property type="protein sequence ID" value="ENZ12904.1"/>
    <property type="molecule type" value="Genomic_DNA"/>
</dbReference>
<evidence type="ECO:0000313" key="3">
    <source>
        <dbReference type="EMBL" id="ENZ12904.1"/>
    </source>
</evidence>
<accession>A0A0E2HLL6</accession>
<gene>
    <name evidence="3" type="ORF">HMPREF1090_03183</name>
</gene>
<dbReference type="PANTHER" id="PTHR30388">
    <property type="entry name" value="ALDEHYDE OXIDOREDUCTASE MOLYBDENUM COFACTOR ASSEMBLY PROTEIN"/>
    <property type="match status" value="1"/>
</dbReference>
<dbReference type="PANTHER" id="PTHR30388:SF6">
    <property type="entry name" value="XANTHINE DEHYDROGENASE SUBUNIT A-RELATED"/>
    <property type="match status" value="1"/>
</dbReference>
<dbReference type="InterPro" id="IPR003777">
    <property type="entry name" value="XdhC_CoxI"/>
</dbReference>
<dbReference type="InterPro" id="IPR027051">
    <property type="entry name" value="XdhC_Rossmann_dom"/>
</dbReference>
<feature type="domain" description="XdhC Rossmann" evidence="2">
    <location>
        <begin position="189"/>
        <end position="331"/>
    </location>
</feature>
<dbReference type="AlphaFoldDB" id="A0A0E2HLL6"/>
<dbReference type="Pfam" id="PF13478">
    <property type="entry name" value="XdhC_C"/>
    <property type="match status" value="1"/>
</dbReference>
<feature type="domain" description="XdhC- CoxI" evidence="1">
    <location>
        <begin position="11"/>
        <end position="71"/>
    </location>
</feature>
<evidence type="ECO:0000259" key="1">
    <source>
        <dbReference type="Pfam" id="PF02625"/>
    </source>
</evidence>
<comment type="caution">
    <text evidence="3">The sequence shown here is derived from an EMBL/GenBank/DDBJ whole genome shotgun (WGS) entry which is preliminary data.</text>
</comment>
<protein>
    <submittedName>
        <fullName evidence="3">Xanthine dehydrogenase accessory factor</fullName>
    </submittedName>
</protein>
<proteinExistence type="predicted"/>
<reference evidence="3 4" key="1">
    <citation type="submission" date="2013-01" db="EMBL/GenBank/DDBJ databases">
        <title>The Genome Sequence of Clostridium clostridioforme 90A8.</title>
        <authorList>
            <consortium name="The Broad Institute Genome Sequencing Platform"/>
            <person name="Earl A."/>
            <person name="Ward D."/>
            <person name="Feldgarden M."/>
            <person name="Gevers D."/>
            <person name="Courvalin P."/>
            <person name="Lambert T."/>
            <person name="Walker B."/>
            <person name="Young S.K."/>
            <person name="Zeng Q."/>
            <person name="Gargeya S."/>
            <person name="Fitzgerald M."/>
            <person name="Haas B."/>
            <person name="Abouelleil A."/>
            <person name="Alvarado L."/>
            <person name="Arachchi H.M."/>
            <person name="Berlin A.M."/>
            <person name="Chapman S.B."/>
            <person name="Dewar J."/>
            <person name="Goldberg J."/>
            <person name="Griggs A."/>
            <person name="Gujja S."/>
            <person name="Hansen M."/>
            <person name="Howarth C."/>
            <person name="Imamovic A."/>
            <person name="Larimer J."/>
            <person name="McCowan C."/>
            <person name="Murphy C."/>
            <person name="Neiman D."/>
            <person name="Pearson M."/>
            <person name="Priest M."/>
            <person name="Roberts A."/>
            <person name="Saif S."/>
            <person name="Shea T."/>
            <person name="Sisk P."/>
            <person name="Sykes S."/>
            <person name="Wortman J."/>
            <person name="Nusbaum C."/>
            <person name="Birren B."/>
        </authorList>
    </citation>
    <scope>NUCLEOTIDE SEQUENCE [LARGE SCALE GENOMIC DNA]</scope>
    <source>
        <strain evidence="3 4">90A8</strain>
    </source>
</reference>
<evidence type="ECO:0000313" key="4">
    <source>
        <dbReference type="Proteomes" id="UP000013085"/>
    </source>
</evidence>
<dbReference type="PATRIC" id="fig|999408.3.peg.3445"/>
<dbReference type="HOGENOM" id="CLU_041115_1_1_9"/>
<organism evidence="3 4">
    <name type="scientific">[Clostridium] clostridioforme 90A8</name>
    <dbReference type="NCBI Taxonomy" id="999408"/>
    <lineage>
        <taxon>Bacteria</taxon>
        <taxon>Bacillati</taxon>
        <taxon>Bacillota</taxon>
        <taxon>Clostridia</taxon>
        <taxon>Lachnospirales</taxon>
        <taxon>Lachnospiraceae</taxon>
        <taxon>Enterocloster</taxon>
    </lineage>
</organism>
<dbReference type="Proteomes" id="UP000013085">
    <property type="component" value="Unassembled WGS sequence"/>
</dbReference>
<evidence type="ECO:0000259" key="2">
    <source>
        <dbReference type="Pfam" id="PF13478"/>
    </source>
</evidence>
<name>A0A0E2HLL6_9FIRM</name>